<evidence type="ECO:0000256" key="1">
    <source>
        <dbReference type="SAM" id="MobiDB-lite"/>
    </source>
</evidence>
<proteinExistence type="predicted"/>
<dbReference type="SUPFAM" id="SSF47413">
    <property type="entry name" value="lambda repressor-like DNA-binding domains"/>
    <property type="match status" value="1"/>
</dbReference>
<protein>
    <submittedName>
        <fullName evidence="3">Helix-turn-helix transcriptional regulator</fullName>
    </submittedName>
</protein>
<name>A0ABZ0CNG8_9BURK</name>
<sequence>MKIKDQIRSRREALGMTMKELADRVGTSEQAVRQWETRGSIPRQKTLRLVEQALSFQIDFTEGLAPPGGGKTAAAYIEQSDIDLVLIIGRLPLHAKTVIGEMARMHLEAVEAARAAESKNPPAPPPPTIQASTSRRTSAKKTTAR</sequence>
<dbReference type="PROSITE" id="PS50943">
    <property type="entry name" value="HTH_CROC1"/>
    <property type="match status" value="1"/>
</dbReference>
<keyword evidence="4" id="KW-1185">Reference proteome</keyword>
<evidence type="ECO:0000313" key="4">
    <source>
        <dbReference type="Proteomes" id="UP001303946"/>
    </source>
</evidence>
<dbReference type="Pfam" id="PF01381">
    <property type="entry name" value="HTH_3"/>
    <property type="match status" value="1"/>
</dbReference>
<dbReference type="Gene3D" id="1.10.260.40">
    <property type="entry name" value="lambda repressor-like DNA-binding domains"/>
    <property type="match status" value="1"/>
</dbReference>
<feature type="region of interest" description="Disordered" evidence="1">
    <location>
        <begin position="113"/>
        <end position="145"/>
    </location>
</feature>
<evidence type="ECO:0000259" key="2">
    <source>
        <dbReference type="PROSITE" id="PS50943"/>
    </source>
</evidence>
<gene>
    <name evidence="3" type="ORF">RXV79_16555</name>
</gene>
<feature type="domain" description="HTH cro/C1-type" evidence="2">
    <location>
        <begin position="7"/>
        <end position="61"/>
    </location>
</feature>
<dbReference type="InterPro" id="IPR001387">
    <property type="entry name" value="Cro/C1-type_HTH"/>
</dbReference>
<dbReference type="InterPro" id="IPR010982">
    <property type="entry name" value="Lambda_DNA-bd_dom_sf"/>
</dbReference>
<organism evidence="3 4">
    <name type="scientific">Piscinibacter gummiphilus</name>
    <dbReference type="NCBI Taxonomy" id="946333"/>
    <lineage>
        <taxon>Bacteria</taxon>
        <taxon>Pseudomonadati</taxon>
        <taxon>Pseudomonadota</taxon>
        <taxon>Betaproteobacteria</taxon>
        <taxon>Burkholderiales</taxon>
        <taxon>Sphaerotilaceae</taxon>
        <taxon>Piscinibacter</taxon>
    </lineage>
</organism>
<evidence type="ECO:0000313" key="3">
    <source>
        <dbReference type="EMBL" id="WOB06535.1"/>
    </source>
</evidence>
<accession>A0ABZ0CNG8</accession>
<dbReference type="SMART" id="SM00530">
    <property type="entry name" value="HTH_XRE"/>
    <property type="match status" value="1"/>
</dbReference>
<dbReference type="Proteomes" id="UP001303946">
    <property type="component" value="Chromosome"/>
</dbReference>
<dbReference type="EMBL" id="CP136336">
    <property type="protein sequence ID" value="WOB06535.1"/>
    <property type="molecule type" value="Genomic_DNA"/>
</dbReference>
<dbReference type="RefSeq" id="WP_316699023.1">
    <property type="nucleotide sequence ID" value="NZ_CP136336.1"/>
</dbReference>
<reference evidence="3 4" key="1">
    <citation type="submission" date="2023-10" db="EMBL/GenBank/DDBJ databases">
        <title>Bacteria for the degradation of biodegradable plastic PBAT(Polybutylene adipate terephthalate).</title>
        <authorList>
            <person name="Weon H.-Y."/>
            <person name="Yeon J."/>
        </authorList>
    </citation>
    <scope>NUCLEOTIDE SEQUENCE [LARGE SCALE GENOMIC DNA]</scope>
    <source>
        <strain evidence="3 4">SBD 7-3</strain>
    </source>
</reference>
<dbReference type="CDD" id="cd00093">
    <property type="entry name" value="HTH_XRE"/>
    <property type="match status" value="1"/>
</dbReference>